<dbReference type="AlphaFoldDB" id="A0A845QZ65"/>
<dbReference type="PANTHER" id="PTHR43182">
    <property type="entry name" value="COBALT-PRECORRIN-6B C(15)-METHYLTRANSFERASE (DECARBOXYLATING)"/>
    <property type="match status" value="1"/>
</dbReference>
<keyword evidence="5" id="KW-0949">S-adenosyl-L-methionine</keyword>
<evidence type="ECO:0000256" key="1">
    <source>
        <dbReference type="ARBA" id="ARBA00004953"/>
    </source>
</evidence>
<name>A0A845QZ65_9CLOT</name>
<accession>A0A845QZ65</accession>
<evidence type="ECO:0000256" key="4">
    <source>
        <dbReference type="ARBA" id="ARBA00022679"/>
    </source>
</evidence>
<dbReference type="OrthoDB" id="9780707at2"/>
<comment type="pathway">
    <text evidence="1">Cofactor biosynthesis; adenosylcobalamin biosynthesis.</text>
</comment>
<evidence type="ECO:0000259" key="6">
    <source>
        <dbReference type="Pfam" id="PF00590"/>
    </source>
</evidence>
<dbReference type="InterPro" id="IPR014776">
    <property type="entry name" value="4pyrrole_Mease_sub2"/>
</dbReference>
<dbReference type="InterPro" id="IPR050714">
    <property type="entry name" value="Cobalamin_biosynth_MTase"/>
</dbReference>
<dbReference type="Gene3D" id="3.40.1010.10">
    <property type="entry name" value="Cobalt-precorrin-4 Transmethylase, Domain 1"/>
    <property type="match status" value="1"/>
</dbReference>
<dbReference type="Gene3D" id="3.30.950.10">
    <property type="entry name" value="Methyltransferase, Cobalt-precorrin-4 Transmethylase, Domain 2"/>
    <property type="match status" value="1"/>
</dbReference>
<evidence type="ECO:0000256" key="3">
    <source>
        <dbReference type="ARBA" id="ARBA00022603"/>
    </source>
</evidence>
<dbReference type="GO" id="GO:0008276">
    <property type="term" value="F:protein methyltransferase activity"/>
    <property type="evidence" value="ECO:0007669"/>
    <property type="project" value="InterPro"/>
</dbReference>
<evidence type="ECO:0000313" key="8">
    <source>
        <dbReference type="Proteomes" id="UP000467132"/>
    </source>
</evidence>
<keyword evidence="2" id="KW-0169">Cobalamin biosynthesis</keyword>
<dbReference type="UniPathway" id="UPA00148"/>
<dbReference type="GO" id="GO:0032259">
    <property type="term" value="P:methylation"/>
    <property type="evidence" value="ECO:0007669"/>
    <property type="project" value="UniProtKB-KW"/>
</dbReference>
<organism evidence="7 8">
    <name type="scientific">Senegalia massiliensis</name>
    <dbReference type="NCBI Taxonomy" id="1720316"/>
    <lineage>
        <taxon>Bacteria</taxon>
        <taxon>Bacillati</taxon>
        <taxon>Bacillota</taxon>
        <taxon>Clostridia</taxon>
        <taxon>Eubacteriales</taxon>
        <taxon>Clostridiaceae</taxon>
        <taxon>Senegalia</taxon>
    </lineage>
</organism>
<dbReference type="PANTHER" id="PTHR43182:SF1">
    <property type="entry name" value="COBALT-PRECORRIN-7 C(5)-METHYLTRANSFERASE"/>
    <property type="match status" value="1"/>
</dbReference>
<keyword evidence="8" id="KW-1185">Reference proteome</keyword>
<evidence type="ECO:0000313" key="7">
    <source>
        <dbReference type="EMBL" id="NBI06478.1"/>
    </source>
</evidence>
<dbReference type="GO" id="GO:0009236">
    <property type="term" value="P:cobalamin biosynthetic process"/>
    <property type="evidence" value="ECO:0007669"/>
    <property type="project" value="UniProtKB-UniPathway"/>
</dbReference>
<evidence type="ECO:0000256" key="2">
    <source>
        <dbReference type="ARBA" id="ARBA00022573"/>
    </source>
</evidence>
<dbReference type="InterPro" id="IPR014777">
    <property type="entry name" value="4pyrrole_Mease_sub1"/>
</dbReference>
<dbReference type="CDD" id="cd11644">
    <property type="entry name" value="Precorrin-6Y-MT"/>
    <property type="match status" value="1"/>
</dbReference>
<gene>
    <name evidence="7" type="primary">cbiE</name>
    <name evidence="7" type="ORF">D3Z33_06330</name>
</gene>
<keyword evidence="4 7" id="KW-0808">Transferase</keyword>
<feature type="domain" description="Tetrapyrrole methylase" evidence="6">
    <location>
        <begin position="3"/>
        <end position="185"/>
    </location>
</feature>
<dbReference type="NCBIfam" id="TIGR02467">
    <property type="entry name" value="CbiE"/>
    <property type="match status" value="1"/>
</dbReference>
<comment type="caution">
    <text evidence="7">The sequence shown here is derived from an EMBL/GenBank/DDBJ whole genome shotgun (WGS) entry which is preliminary data.</text>
</comment>
<dbReference type="EMBL" id="QXXA01000006">
    <property type="protein sequence ID" value="NBI06478.1"/>
    <property type="molecule type" value="Genomic_DNA"/>
</dbReference>
<dbReference type="Pfam" id="PF00590">
    <property type="entry name" value="TP_methylase"/>
    <property type="match status" value="1"/>
</dbReference>
<dbReference type="InterPro" id="IPR035996">
    <property type="entry name" value="4pyrrol_Methylase_sf"/>
</dbReference>
<reference evidence="7 8" key="1">
    <citation type="submission" date="2018-08" db="EMBL/GenBank/DDBJ databases">
        <title>Murine metabolic-syndrome-specific gut microbial biobank.</title>
        <authorList>
            <person name="Liu C."/>
        </authorList>
    </citation>
    <scope>NUCLEOTIDE SEQUENCE [LARGE SCALE GENOMIC DNA]</scope>
    <source>
        <strain evidence="7 8">583</strain>
    </source>
</reference>
<protein>
    <submittedName>
        <fullName evidence="7">Precorrin-6y C5,15-methyltransferase (Decarboxylating) subunit CbiE</fullName>
    </submittedName>
</protein>
<sequence>MNKLYIIGLGPGHKDYILPIAKKKIAESNIIIGAKRNLENIDISKKEIFDISQGLSKMIDYIKENLNKKIAVVVSGDTGFFSLKSYIKKNLKNVEMDIIPGISSVQYMFSRINESWEDAHFLSLHGRESDILEIVATNKKVAILTDKIWTPQKIAKELLDNGIEGRTIYIGENLSYPNEKIHSGSPEDIIKIKNSDLNVVVILQDE</sequence>
<dbReference type="RefSeq" id="WP_160196956.1">
    <property type="nucleotide sequence ID" value="NZ_QXXA01000006.1"/>
</dbReference>
<dbReference type="InterPro" id="IPR012818">
    <property type="entry name" value="CbiE"/>
</dbReference>
<dbReference type="SUPFAM" id="SSF53790">
    <property type="entry name" value="Tetrapyrrole methylase"/>
    <property type="match status" value="1"/>
</dbReference>
<proteinExistence type="predicted"/>
<dbReference type="InterPro" id="IPR000878">
    <property type="entry name" value="4pyrrol_Mease"/>
</dbReference>
<keyword evidence="3 7" id="KW-0489">Methyltransferase</keyword>
<dbReference type="Proteomes" id="UP000467132">
    <property type="component" value="Unassembled WGS sequence"/>
</dbReference>
<evidence type="ECO:0000256" key="5">
    <source>
        <dbReference type="ARBA" id="ARBA00022691"/>
    </source>
</evidence>